<evidence type="ECO:0000313" key="1">
    <source>
        <dbReference type="EMBL" id="MBO1885182.1"/>
    </source>
</evidence>
<organism evidence="1 2">
    <name type="scientific">Capnocytophaga bilenii</name>
    <dbReference type="NCBI Taxonomy" id="2819369"/>
    <lineage>
        <taxon>Bacteria</taxon>
        <taxon>Pseudomonadati</taxon>
        <taxon>Bacteroidota</taxon>
        <taxon>Flavobacteriia</taxon>
        <taxon>Flavobacteriales</taxon>
        <taxon>Flavobacteriaceae</taxon>
        <taxon>Capnocytophaga</taxon>
    </lineage>
</organism>
<evidence type="ECO:0008006" key="3">
    <source>
        <dbReference type="Google" id="ProtNLM"/>
    </source>
</evidence>
<comment type="caution">
    <text evidence="1">The sequence shown here is derived from an EMBL/GenBank/DDBJ whole genome shotgun (WGS) entry which is preliminary data.</text>
</comment>
<accession>A0ABS3Q1A3</accession>
<evidence type="ECO:0000313" key="2">
    <source>
        <dbReference type="Proteomes" id="UP000681610"/>
    </source>
</evidence>
<dbReference type="EMBL" id="JAGDYP010000015">
    <property type="protein sequence ID" value="MBO1885182.1"/>
    <property type="molecule type" value="Genomic_DNA"/>
</dbReference>
<sequence>MTEDNLYHFQAAPKWADSLTDNEIISLLVDTDFSNEQIDEGRDFCYFLNKYYKIDDDSTSEYALMAYTLLQPENLEFASMYDLVLEENETSYIHRISVYRNGQLIDKTPDVMVKVLDNENQSGRGIISSSKKLNISIKDLHLNDVLIMEDTKVKVFTEKEFLRRDFVKQIFVTPDTYWAYGRYCYKLINNRSKRVAYKKMFFRDDEGKVIPPQVHYLAQGEVFEYTRTDYINPVDPNRENFPFIDFATDSNWKELSNYIYPLYEEALGVKLKDFAPDLAEKLDAMPTLDEKIQYAIEFVQNNIYYLYNADEMNGHKPQAPAVTYQNKQGDCKAKSVLLKAVLDYLGVESSVVLVNYNADYYLQYYLPSLLSFNHVIVKINYLGKEYFIDATARNEFGKLENRAVISFCFYMEILPNQELQVRKPIRFEKYCIDEQISLEAKENVGTITLVTTYRYNRANAMRGYFKTSNKNERLDSWNNSLFYALNYVNDRKGKDFREIFKNATLQIVKDDKVENEFVVKYEATIENPYYTESGKRFLMYYDGSTLKNSIREHQHSDTSIFQCFDSEHYVISLKTDESIDTKEKYTIQECNIENEYFSYKTKKDITRNSGKVEIWYDPLVNIEIPLDKIEEVRQDYNIIADSNFGIGIDVEEKGFLNSLKRLFK</sequence>
<protein>
    <recommendedName>
        <fullName evidence="3">DUF3857 domain-containing protein</fullName>
    </recommendedName>
</protein>
<dbReference type="SUPFAM" id="SSF54001">
    <property type="entry name" value="Cysteine proteinases"/>
    <property type="match status" value="1"/>
</dbReference>
<reference evidence="1 2" key="1">
    <citation type="submission" date="2021-03" db="EMBL/GenBank/DDBJ databases">
        <title>Isolation and description of Capnocytophaga bilenii sp. nov., a novel Capnocytophaga species, isolated from a gingivitis subject.</title>
        <authorList>
            <person name="Antezack A."/>
            <person name="Monnet-Corti V."/>
            <person name="La Scola B."/>
        </authorList>
    </citation>
    <scope>NUCLEOTIDE SEQUENCE [LARGE SCALE GENOMIC DNA]</scope>
    <source>
        <strain evidence="1 2">Marseille-Q4570</strain>
    </source>
</reference>
<dbReference type="RefSeq" id="WP_208059531.1">
    <property type="nucleotide sequence ID" value="NZ_JAGDYP010000015.1"/>
</dbReference>
<dbReference type="Gene3D" id="3.10.620.30">
    <property type="match status" value="1"/>
</dbReference>
<dbReference type="InterPro" id="IPR038765">
    <property type="entry name" value="Papain-like_cys_pep_sf"/>
</dbReference>
<dbReference type="Proteomes" id="UP000681610">
    <property type="component" value="Unassembled WGS sequence"/>
</dbReference>
<proteinExistence type="predicted"/>
<name>A0ABS3Q1A3_9FLAO</name>
<gene>
    <name evidence="1" type="ORF">J4N46_12355</name>
</gene>
<keyword evidence="2" id="KW-1185">Reference proteome</keyword>